<dbReference type="Pfam" id="PF05275">
    <property type="entry name" value="CopB"/>
    <property type="match status" value="1"/>
</dbReference>
<dbReference type="InterPro" id="IPR036709">
    <property type="entry name" value="Autotransporte_beta_dom_sf"/>
</dbReference>
<name>A0A285VIS3_9GAMM</name>
<reference evidence="1 2" key="1">
    <citation type="submission" date="2017-08" db="EMBL/GenBank/DDBJ databases">
        <authorList>
            <person name="de Groot N.N."/>
        </authorList>
    </citation>
    <scope>NUCLEOTIDE SEQUENCE [LARGE SCALE GENOMIC DNA]</scope>
    <source>
        <strain evidence="1 2">USBA 855</strain>
    </source>
</reference>
<dbReference type="GO" id="GO:0009279">
    <property type="term" value="C:cell outer membrane"/>
    <property type="evidence" value="ECO:0007669"/>
    <property type="project" value="InterPro"/>
</dbReference>
<dbReference type="EMBL" id="OBQJ01000003">
    <property type="protein sequence ID" value="SOC53982.1"/>
    <property type="molecule type" value="Genomic_DNA"/>
</dbReference>
<sequence>MKLLLLEDDDLLAESLAESLKDNGYRVDLALQVSDEGDVSASLEGEYDLRLTQRLYLQPRTEIAVAASEAEAFGVGEGLNSVRVGMRLGYEVSRRFAPYVGAYWQKQYGDTADIARHHGDPTEDTGVVAGIRLMF</sequence>
<accession>A0A285VIS3</accession>
<organism evidence="1 2">
    <name type="scientific">Chromohalobacter canadensis</name>
    <dbReference type="NCBI Taxonomy" id="141389"/>
    <lineage>
        <taxon>Bacteria</taxon>
        <taxon>Pseudomonadati</taxon>
        <taxon>Pseudomonadota</taxon>
        <taxon>Gammaproteobacteria</taxon>
        <taxon>Oceanospirillales</taxon>
        <taxon>Halomonadaceae</taxon>
        <taxon>Chromohalobacter</taxon>
    </lineage>
</organism>
<evidence type="ECO:0000313" key="1">
    <source>
        <dbReference type="EMBL" id="SOC53982.1"/>
    </source>
</evidence>
<protein>
    <submittedName>
        <fullName evidence="1">Copper resistance protein B</fullName>
    </submittedName>
</protein>
<dbReference type="Gene3D" id="2.40.128.130">
    <property type="entry name" value="Autotransporter beta-domain"/>
    <property type="match status" value="1"/>
</dbReference>
<dbReference type="Proteomes" id="UP000219023">
    <property type="component" value="Unassembled WGS sequence"/>
</dbReference>
<dbReference type="InterPro" id="IPR007939">
    <property type="entry name" value="Cu-R_B_prcur"/>
</dbReference>
<dbReference type="GO" id="GO:0005507">
    <property type="term" value="F:copper ion binding"/>
    <property type="evidence" value="ECO:0007669"/>
    <property type="project" value="InterPro"/>
</dbReference>
<dbReference type="AlphaFoldDB" id="A0A285VIS3"/>
<gene>
    <name evidence="1" type="ORF">SAMN05421509_10346</name>
</gene>
<dbReference type="GO" id="GO:0006878">
    <property type="term" value="P:intracellular copper ion homeostasis"/>
    <property type="evidence" value="ECO:0007669"/>
    <property type="project" value="InterPro"/>
</dbReference>
<dbReference type="SUPFAM" id="SSF103515">
    <property type="entry name" value="Autotransporter"/>
    <property type="match status" value="1"/>
</dbReference>
<dbReference type="RefSeq" id="WP_224114744.1">
    <property type="nucleotide sequence ID" value="NZ_OBQJ01000003.1"/>
</dbReference>
<proteinExistence type="predicted"/>
<evidence type="ECO:0000313" key="2">
    <source>
        <dbReference type="Proteomes" id="UP000219023"/>
    </source>
</evidence>